<dbReference type="EMBL" id="JAERQM010000005">
    <property type="protein sequence ID" value="MBU8545375.1"/>
    <property type="molecule type" value="Genomic_DNA"/>
</dbReference>
<keyword evidence="2" id="KW-0560">Oxidoreductase</keyword>
<accession>A0ABS6H9J6</accession>
<dbReference type="PANTHER" id="PTHR43391:SF86">
    <property type="entry name" value="SHORT-CHAIN DEHYDROGENASE_REDUCTASE FAMILY PROTEIN"/>
    <property type="match status" value="1"/>
</dbReference>
<evidence type="ECO:0000313" key="4">
    <source>
        <dbReference type="Proteomes" id="UP000689967"/>
    </source>
</evidence>
<name>A0ABS6H9J6_9PROT</name>
<dbReference type="PANTHER" id="PTHR43391">
    <property type="entry name" value="RETINOL DEHYDROGENASE-RELATED"/>
    <property type="match status" value="1"/>
</dbReference>
<dbReference type="InterPro" id="IPR002347">
    <property type="entry name" value="SDR_fam"/>
</dbReference>
<comment type="caution">
    <text evidence="3">The sequence shown here is derived from an EMBL/GenBank/DDBJ whole genome shotgun (WGS) entry which is preliminary data.</text>
</comment>
<dbReference type="Proteomes" id="UP000689967">
    <property type="component" value="Unassembled WGS sequence"/>
</dbReference>
<comment type="similarity">
    <text evidence="1">Belongs to the short-chain dehydrogenases/reductases (SDR) family.</text>
</comment>
<gene>
    <name evidence="3" type="ORF">JJQ90_16755</name>
</gene>
<protein>
    <submittedName>
        <fullName evidence="3">SDR family NAD(P)-dependent oxidoreductase</fullName>
    </submittedName>
</protein>
<evidence type="ECO:0000313" key="3">
    <source>
        <dbReference type="EMBL" id="MBU8545375.1"/>
    </source>
</evidence>
<organism evidence="3 4">
    <name type="scientific">Falsiroseomonas oleicola</name>
    <dbReference type="NCBI Taxonomy" id="2801474"/>
    <lineage>
        <taxon>Bacteria</taxon>
        <taxon>Pseudomonadati</taxon>
        <taxon>Pseudomonadota</taxon>
        <taxon>Alphaproteobacteria</taxon>
        <taxon>Acetobacterales</taxon>
        <taxon>Roseomonadaceae</taxon>
        <taxon>Falsiroseomonas</taxon>
    </lineage>
</organism>
<reference evidence="3 4" key="1">
    <citation type="submission" date="2021-01" db="EMBL/GenBank/DDBJ databases">
        <title>Roseomonas sp. nov, a bacterium isolated from an oil production mixture in Yumen Oilfield.</title>
        <authorList>
            <person name="Wu D."/>
        </authorList>
    </citation>
    <scope>NUCLEOTIDE SEQUENCE [LARGE SCALE GENOMIC DNA]</scope>
    <source>
        <strain evidence="3 4">ROY-5-3</strain>
    </source>
</reference>
<proteinExistence type="inferred from homology"/>
<keyword evidence="4" id="KW-1185">Reference proteome</keyword>
<evidence type="ECO:0000256" key="1">
    <source>
        <dbReference type="ARBA" id="ARBA00006484"/>
    </source>
</evidence>
<dbReference type="PROSITE" id="PS00061">
    <property type="entry name" value="ADH_SHORT"/>
    <property type="match status" value="1"/>
</dbReference>
<dbReference type="Pfam" id="PF00106">
    <property type="entry name" value="adh_short"/>
    <property type="match status" value="1"/>
</dbReference>
<dbReference type="InterPro" id="IPR020904">
    <property type="entry name" value="Sc_DH/Rdtase_CS"/>
</dbReference>
<evidence type="ECO:0000256" key="2">
    <source>
        <dbReference type="ARBA" id="ARBA00023002"/>
    </source>
</evidence>
<sequence length="230" mass="25053">MLDPVGRVVLITGGSRGIGREVLRRLHGSGWLISAGIRSAGKLTAGPDLMLHRWDAEKPGSAEAWVDATFARFGRIDAVVNAAGINPMARLLDADETPHDAMWDVNVKAPMRVIRAAWPHLIESGEGRVVNLASLSGKRVANENLGYAMSKFAVVALTQEVRRLGWEHGIRATAICPGFVQTEMTLHARYPREAMSRPEDVAALVETVMRLPNTATVGEIKVNCRFEALL</sequence>